<keyword evidence="1" id="KW-0472">Membrane</keyword>
<evidence type="ECO:0000313" key="2">
    <source>
        <dbReference type="EMBL" id="PWN08002.1"/>
    </source>
</evidence>
<dbReference type="Gene3D" id="3.30.2090.10">
    <property type="entry name" value="Multidrug efflux transporter AcrB TolC docking domain, DN and DC subdomains"/>
    <property type="match status" value="2"/>
</dbReference>
<protein>
    <submittedName>
        <fullName evidence="2">Multidrug transporter AcrB</fullName>
    </submittedName>
</protein>
<feature type="transmembrane region" description="Helical" evidence="1">
    <location>
        <begin position="404"/>
        <end position="425"/>
    </location>
</feature>
<evidence type="ECO:0000256" key="1">
    <source>
        <dbReference type="SAM" id="Phobius"/>
    </source>
</evidence>
<dbReference type="GO" id="GO:0042910">
    <property type="term" value="F:xenobiotic transmembrane transporter activity"/>
    <property type="evidence" value="ECO:0007669"/>
    <property type="project" value="TreeGrafter"/>
</dbReference>
<dbReference type="OrthoDB" id="9757876at2"/>
<dbReference type="PANTHER" id="PTHR32063">
    <property type="match status" value="1"/>
</dbReference>
<feature type="transmembrane region" description="Helical" evidence="1">
    <location>
        <begin position="353"/>
        <end position="371"/>
    </location>
</feature>
<feature type="transmembrane region" description="Helical" evidence="1">
    <location>
        <begin position="550"/>
        <end position="571"/>
    </location>
</feature>
<feature type="transmembrane region" description="Helical" evidence="1">
    <location>
        <begin position="911"/>
        <end position="930"/>
    </location>
</feature>
<feature type="transmembrane region" description="Helical" evidence="1">
    <location>
        <begin position="455"/>
        <end position="476"/>
    </location>
</feature>
<proteinExistence type="predicted"/>
<organism evidence="2 3">
    <name type="scientific">Rhodohalobacter mucosus</name>
    <dbReference type="NCBI Taxonomy" id="2079485"/>
    <lineage>
        <taxon>Bacteria</taxon>
        <taxon>Pseudomonadati</taxon>
        <taxon>Balneolota</taxon>
        <taxon>Balneolia</taxon>
        <taxon>Balneolales</taxon>
        <taxon>Balneolaceae</taxon>
        <taxon>Rhodohalobacter</taxon>
    </lineage>
</organism>
<dbReference type="Pfam" id="PF00873">
    <property type="entry name" value="ACR_tran"/>
    <property type="match status" value="1"/>
</dbReference>
<dbReference type="Gene3D" id="3.30.70.1320">
    <property type="entry name" value="Multidrug efflux transporter AcrB pore domain like"/>
    <property type="match status" value="1"/>
</dbReference>
<feature type="transmembrane region" description="Helical" evidence="1">
    <location>
        <begin position="1034"/>
        <end position="1061"/>
    </location>
</feature>
<reference evidence="2 3" key="1">
    <citation type="submission" date="2018-05" db="EMBL/GenBank/DDBJ databases">
        <title>Rhodohalobacter halophilus gen. nov., sp. nov., a moderately halophilic member of the family Balneolaceae.</title>
        <authorList>
            <person name="Liu Z.-W."/>
        </authorList>
    </citation>
    <scope>NUCLEOTIDE SEQUENCE [LARGE SCALE GENOMIC DNA]</scope>
    <source>
        <strain evidence="2 3">8A47</strain>
    </source>
</reference>
<accession>A0A316TYP9</accession>
<keyword evidence="3" id="KW-1185">Reference proteome</keyword>
<feature type="transmembrane region" description="Helical" evidence="1">
    <location>
        <begin position="937"/>
        <end position="957"/>
    </location>
</feature>
<dbReference type="SUPFAM" id="SSF82714">
    <property type="entry name" value="Multidrug efflux transporter AcrB TolC docking domain, DN and DC subdomains"/>
    <property type="match status" value="2"/>
</dbReference>
<keyword evidence="1" id="KW-0812">Transmembrane</keyword>
<keyword evidence="1" id="KW-1133">Transmembrane helix</keyword>
<dbReference type="Gene3D" id="3.30.70.1440">
    <property type="entry name" value="Multidrug efflux transporter AcrB pore domain"/>
    <property type="match status" value="1"/>
</dbReference>
<dbReference type="InterPro" id="IPR001036">
    <property type="entry name" value="Acrflvin-R"/>
</dbReference>
<feature type="transmembrane region" description="Helical" evidence="1">
    <location>
        <begin position="18"/>
        <end position="36"/>
    </location>
</feature>
<dbReference type="RefSeq" id="WP_109644698.1">
    <property type="nucleotide sequence ID" value="NZ_QGGB01000002.1"/>
</dbReference>
<dbReference type="SUPFAM" id="SSF82866">
    <property type="entry name" value="Multidrug efflux transporter AcrB transmembrane domain"/>
    <property type="match status" value="2"/>
</dbReference>
<dbReference type="PRINTS" id="PR00702">
    <property type="entry name" value="ACRIFLAVINRP"/>
</dbReference>
<dbReference type="AlphaFoldDB" id="A0A316TYP9"/>
<gene>
    <name evidence="2" type="ORF">DDZ15_03040</name>
</gene>
<name>A0A316TYP9_9BACT</name>
<dbReference type="Gene3D" id="3.30.70.1430">
    <property type="entry name" value="Multidrug efflux transporter AcrB pore domain"/>
    <property type="match status" value="2"/>
</dbReference>
<feature type="transmembrane region" description="Helical" evidence="1">
    <location>
        <begin position="963"/>
        <end position="984"/>
    </location>
</feature>
<dbReference type="Proteomes" id="UP000245533">
    <property type="component" value="Unassembled WGS sequence"/>
</dbReference>
<comment type="caution">
    <text evidence="2">The sequence shown here is derived from an EMBL/GenBank/DDBJ whole genome shotgun (WGS) entry which is preliminary data.</text>
</comment>
<dbReference type="InterPro" id="IPR027463">
    <property type="entry name" value="AcrB_DN_DC_subdom"/>
</dbReference>
<dbReference type="SUPFAM" id="SSF82693">
    <property type="entry name" value="Multidrug efflux transporter AcrB pore domain, PN1, PN2, PC1 and PC2 subdomains"/>
    <property type="match status" value="3"/>
</dbReference>
<dbReference type="Gene3D" id="1.20.1640.10">
    <property type="entry name" value="Multidrug efflux transporter AcrB transmembrane domain"/>
    <property type="match status" value="2"/>
</dbReference>
<feature type="transmembrane region" description="Helical" evidence="1">
    <location>
        <begin position="482"/>
        <end position="509"/>
    </location>
</feature>
<dbReference type="GO" id="GO:0005886">
    <property type="term" value="C:plasma membrane"/>
    <property type="evidence" value="ECO:0007669"/>
    <property type="project" value="TreeGrafter"/>
</dbReference>
<dbReference type="PANTHER" id="PTHR32063:SF16">
    <property type="entry name" value="CATION EFFLUX SYSTEM (ACRB_ACRD_ACRF FAMILY)"/>
    <property type="match status" value="1"/>
</dbReference>
<evidence type="ECO:0000313" key="3">
    <source>
        <dbReference type="Proteomes" id="UP000245533"/>
    </source>
</evidence>
<sequence>MKTGLAGKIAQSFIDSKLTLLLMIAFIAIGVYGVWLTPSEEEPQIDVPMADIFVGYPGASPLEVENRIAIPLEKILSNISGVEYVYSTSMPEQAMVSARFYVGQNVEQSLVRLYNEIMKFMDTKPDMVTMPLIKTRSINDVPIVTLTLWSDVHDDYQLRRVAQELDNEIKSIVDVAETKIHGGRSRTVEIILDKTKMASFRIDPLRVAQIIRASNSEFSSGSFAANDRQFRVQTGNFLETAGDVGSLVIDVRQGDPIMLSDIAEIKDGPGEPARYVSYVPGPVSALEQSLEAGRSYPAVSISVAKRQGADAMAIASQIDAMVEQLSGPVITSDIKVETTRNYGETATEKVNTLLIHLVVAVLAVSFVVFLAMGWRGALVVFISVPITFALTLFFYYMYDYTLNRITLFALVFVTGIVVDNSIIVAENMHRHFKMRNLPFKQAAIYAINEVGNPTILATFTVIAAVIPMAFVSGLMGPYMSPIAIGATVAMILSLIISLIATPWLGYRLLRAVRVQSRKGSGKQYRLEDTLIYKMYDKTMRPLMESSWKRWVFLLGTTAVLFATMMLFYVRWVEVKMLPFDNKNEIQLIIDMPEGTTLERTEAIAQETGLVLLDIPEVYDYQIYSGTNAPINFNGLVRSYDLRQSANVADIQVNLVDKSLRSDQSHDIAKRMRPLVQEVGRKYNANIKVVEVPPGPPVLSTLVAEVYGPDISMQRAIGQEIKEIFYATPGIVDTDWMVEDEQTEYRFAVQREKAGVTGVMPNQVTESLGMILGQRPVSSLYSENEASQVPIKMKLDEADRAGVQELGGLHVQSQTGAMIPVTDLVELEEKVLEKSIHRKNQRRVVYVTAEVAGEIESPVYAILDARDQLDNIMLPAGYSLEQQYAGQPFSSEDVTVKWDGEWQITLEVFRDLGIAFAVVLVIIYILIVGWFQDFGVPIIMMIAIPLSLIGILIGHWFAGAFFTATSMIGLIALAGIMVRNSVLLIDFIQISLRQGNTLQDAVVEAGAVRTMPILLTAGTVVIGAIVILFDPIFQGLAISLMGGAIASTALTLITVPLIYFMVKNRLKPEEILRD</sequence>
<dbReference type="EMBL" id="QGGB01000002">
    <property type="protein sequence ID" value="PWN08002.1"/>
    <property type="molecule type" value="Genomic_DNA"/>
</dbReference>
<feature type="transmembrane region" description="Helical" evidence="1">
    <location>
        <begin position="378"/>
        <end position="398"/>
    </location>
</feature>
<feature type="transmembrane region" description="Helical" evidence="1">
    <location>
        <begin position="1005"/>
        <end position="1028"/>
    </location>
</feature>